<evidence type="ECO:0000259" key="5">
    <source>
        <dbReference type="Pfam" id="PF20169"/>
    </source>
</evidence>
<dbReference type="Pfam" id="PF01558">
    <property type="entry name" value="POR"/>
    <property type="match status" value="1"/>
</dbReference>
<dbReference type="SUPFAM" id="SSF53323">
    <property type="entry name" value="Pyruvate-ferredoxin oxidoreductase, PFOR, domain III"/>
    <property type="match status" value="1"/>
</dbReference>
<keyword evidence="3" id="KW-0812">Transmembrane</keyword>
<dbReference type="EMBL" id="JACHIB010000003">
    <property type="protein sequence ID" value="MBB6082691.1"/>
    <property type="molecule type" value="Genomic_DNA"/>
</dbReference>
<proteinExistence type="predicted"/>
<dbReference type="InterPro" id="IPR002869">
    <property type="entry name" value="Pyrv_flavodox_OxRed_cen"/>
</dbReference>
<accession>A0A7W9TLM4</accession>
<sequence>MYSEPIKIAVLAMGGEGGGVLADWIVDLGEENGWFAQTTSVPGVAQRTGATIYYVELFPGADQPDARVPVLAQSPMPGDVDIVLASELMEAGRAVQRGFVTPDRTTLIGSTHRVYAIAEKSHLGDGRVDSNALQRQIRRAARRLITFDMARTAERNGSVVSAVLFGALSGAGVLPFNRAQFEATIERGGVGVKASLAAFADAFEQARLTQSESSRPTVRAREGGRPAADAKPALPDPAAVAPRHPEVARLVEHARGYPAEIQPIVIEGIRRCVDYQDPAYGRLYLDRLDAQRAAPGGQDAEMMREVARHLALWMTYEDTIRVADLKIRGSRFERVRGEVRSTDGQVLSISEYMHPRIEEICETLPAGLGRWLSRPHAVHRLVARLTRDGRVVTTSSLGGFFLLYALAWWGRWRRVTLRYAVETARIEAWLGRLRAAAAIDPRLALEAAKCQTLVRGYSDTHERGLRNYEIIMTVLDRHAKALAPAILRELRNAALADEHGRVLRDALARRGFPLDGLFAGAERSCP</sequence>
<dbReference type="GO" id="GO:0043805">
    <property type="term" value="F:indolepyruvate ferredoxin oxidoreductase activity"/>
    <property type="evidence" value="ECO:0007669"/>
    <property type="project" value="UniProtKB-EC"/>
</dbReference>
<dbReference type="InterPro" id="IPR046667">
    <property type="entry name" value="DUF6537"/>
</dbReference>
<gene>
    <name evidence="6" type="ORF">HNR28_000716</name>
</gene>
<protein>
    <submittedName>
        <fullName evidence="6">Indolepyruvate ferredoxin oxidoreductase beta subunit</fullName>
        <ecNumber evidence="6">1.2.7.8</ecNumber>
    </submittedName>
</protein>
<keyword evidence="1 6" id="KW-0560">Oxidoreductase</keyword>
<organism evidence="6 7">
    <name type="scientific">Castellaniella defragrans</name>
    <name type="common">Alcaligenes defragrans</name>
    <dbReference type="NCBI Taxonomy" id="75697"/>
    <lineage>
        <taxon>Bacteria</taxon>
        <taxon>Pseudomonadati</taxon>
        <taxon>Pseudomonadota</taxon>
        <taxon>Betaproteobacteria</taxon>
        <taxon>Burkholderiales</taxon>
        <taxon>Alcaligenaceae</taxon>
        <taxon>Castellaniella</taxon>
    </lineage>
</organism>
<dbReference type="Pfam" id="PF20169">
    <property type="entry name" value="DUF6537"/>
    <property type="match status" value="1"/>
</dbReference>
<evidence type="ECO:0000256" key="2">
    <source>
        <dbReference type="SAM" id="MobiDB-lite"/>
    </source>
</evidence>
<dbReference type="Proteomes" id="UP000541136">
    <property type="component" value="Unassembled WGS sequence"/>
</dbReference>
<name>A0A7W9TLM4_CASDE</name>
<dbReference type="EC" id="1.2.7.8" evidence="6"/>
<evidence type="ECO:0000256" key="3">
    <source>
        <dbReference type="SAM" id="Phobius"/>
    </source>
</evidence>
<feature type="domain" description="DUF6537" evidence="5">
    <location>
        <begin position="262"/>
        <end position="472"/>
    </location>
</feature>
<keyword evidence="3" id="KW-0472">Membrane</keyword>
<evidence type="ECO:0000259" key="4">
    <source>
        <dbReference type="Pfam" id="PF01558"/>
    </source>
</evidence>
<dbReference type="Gene3D" id="3.40.920.10">
    <property type="entry name" value="Pyruvate-ferredoxin oxidoreductase, PFOR, domain III"/>
    <property type="match status" value="1"/>
</dbReference>
<feature type="domain" description="Pyruvate/ketoisovalerate oxidoreductase catalytic" evidence="4">
    <location>
        <begin position="14"/>
        <end position="203"/>
    </location>
</feature>
<dbReference type="InterPro" id="IPR019752">
    <property type="entry name" value="Pyrv/ketoisovalerate_OxRed_cat"/>
</dbReference>
<evidence type="ECO:0000256" key="1">
    <source>
        <dbReference type="ARBA" id="ARBA00023002"/>
    </source>
</evidence>
<feature type="compositionally biased region" description="Low complexity" evidence="2">
    <location>
        <begin position="226"/>
        <end position="241"/>
    </location>
</feature>
<evidence type="ECO:0000313" key="6">
    <source>
        <dbReference type="EMBL" id="MBB6082691.1"/>
    </source>
</evidence>
<keyword evidence="3" id="KW-1133">Transmembrane helix</keyword>
<comment type="caution">
    <text evidence="6">The sequence shown here is derived from an EMBL/GenBank/DDBJ whole genome shotgun (WGS) entry which is preliminary data.</text>
</comment>
<reference evidence="6 7" key="1">
    <citation type="submission" date="2020-08" db="EMBL/GenBank/DDBJ databases">
        <title>Genomic Encyclopedia of Type Strains, Phase IV (KMG-IV): sequencing the most valuable type-strain genomes for metagenomic binning, comparative biology and taxonomic classification.</title>
        <authorList>
            <person name="Goeker M."/>
        </authorList>
    </citation>
    <scope>NUCLEOTIDE SEQUENCE [LARGE SCALE GENOMIC DNA]</scope>
    <source>
        <strain evidence="6 7">DSM 12141</strain>
    </source>
</reference>
<feature type="transmembrane region" description="Helical" evidence="3">
    <location>
        <begin position="391"/>
        <end position="409"/>
    </location>
</feature>
<evidence type="ECO:0000313" key="7">
    <source>
        <dbReference type="Proteomes" id="UP000541136"/>
    </source>
</evidence>
<dbReference type="RefSeq" id="WP_151024465.1">
    <property type="nucleotide sequence ID" value="NZ_JACHIB010000003.1"/>
</dbReference>
<dbReference type="NCBIfam" id="NF006179">
    <property type="entry name" value="PRK08312.1"/>
    <property type="match status" value="1"/>
</dbReference>
<feature type="region of interest" description="Disordered" evidence="2">
    <location>
        <begin position="210"/>
        <end position="241"/>
    </location>
</feature>
<keyword evidence="6" id="KW-0670">Pyruvate</keyword>
<dbReference type="AlphaFoldDB" id="A0A7W9TLM4"/>